<dbReference type="PROSITE" id="PS50110">
    <property type="entry name" value="RESPONSE_REGULATORY"/>
    <property type="match status" value="1"/>
</dbReference>
<feature type="modified residue" description="4-aspartylphosphate" evidence="2">
    <location>
        <position position="54"/>
    </location>
</feature>
<dbReference type="AlphaFoldDB" id="D9SC97"/>
<proteinExistence type="predicted"/>
<organism evidence="4 5">
    <name type="scientific">Gallionella capsiferriformans (strain ES-2)</name>
    <name type="common">Gallionella ferruginea capsiferriformans (strain ES-2)</name>
    <dbReference type="NCBI Taxonomy" id="395494"/>
    <lineage>
        <taxon>Bacteria</taxon>
        <taxon>Pseudomonadati</taxon>
        <taxon>Pseudomonadota</taxon>
        <taxon>Betaproteobacteria</taxon>
        <taxon>Nitrosomonadales</taxon>
        <taxon>Gallionellaceae</taxon>
        <taxon>Gallionella</taxon>
    </lineage>
</organism>
<dbReference type="InterPro" id="IPR011006">
    <property type="entry name" value="CheY-like_superfamily"/>
</dbReference>
<dbReference type="Pfam" id="PF00072">
    <property type="entry name" value="Response_reg"/>
    <property type="match status" value="1"/>
</dbReference>
<evidence type="ECO:0000313" key="5">
    <source>
        <dbReference type="Proteomes" id="UP000001235"/>
    </source>
</evidence>
<protein>
    <submittedName>
        <fullName evidence="4">Response regulator receiver protein</fullName>
    </submittedName>
</protein>
<dbReference type="STRING" id="395494.Galf_0519"/>
<dbReference type="PANTHER" id="PTHR44591:SF3">
    <property type="entry name" value="RESPONSE REGULATORY DOMAIN-CONTAINING PROTEIN"/>
    <property type="match status" value="1"/>
</dbReference>
<dbReference type="Proteomes" id="UP000001235">
    <property type="component" value="Chromosome"/>
</dbReference>
<dbReference type="KEGG" id="gca:Galf_0519"/>
<dbReference type="CDD" id="cd17574">
    <property type="entry name" value="REC_OmpR"/>
    <property type="match status" value="1"/>
</dbReference>
<evidence type="ECO:0000256" key="1">
    <source>
        <dbReference type="ARBA" id="ARBA00022553"/>
    </source>
</evidence>
<dbReference type="RefSeq" id="WP_013292505.1">
    <property type="nucleotide sequence ID" value="NC_014394.1"/>
</dbReference>
<reference evidence="4 5" key="1">
    <citation type="submission" date="2010-08" db="EMBL/GenBank/DDBJ databases">
        <title>Complete sequence of Gallionella capsiferriformans ES-2.</title>
        <authorList>
            <consortium name="US DOE Joint Genome Institute"/>
            <person name="Lucas S."/>
            <person name="Copeland A."/>
            <person name="Lapidus A."/>
            <person name="Cheng J.-F."/>
            <person name="Bruce D."/>
            <person name="Goodwin L."/>
            <person name="Pitluck S."/>
            <person name="Chertkov O."/>
            <person name="Davenport K.W."/>
            <person name="Detter J.C."/>
            <person name="Han C."/>
            <person name="Tapia R."/>
            <person name="Land M."/>
            <person name="Hauser L."/>
            <person name="Chang Y.-J."/>
            <person name="Jeffries C."/>
            <person name="Kyrpides N."/>
            <person name="Ivanova N."/>
            <person name="Mikhailova N."/>
            <person name="Shelobolina E.S."/>
            <person name="Picardal F."/>
            <person name="Roden E."/>
            <person name="Emerson D."/>
            <person name="Woyke T."/>
        </authorList>
    </citation>
    <scope>NUCLEOTIDE SEQUENCE [LARGE SCALE GENOMIC DNA]</scope>
    <source>
        <strain evidence="4 5">ES-2</strain>
    </source>
</reference>
<evidence type="ECO:0000256" key="2">
    <source>
        <dbReference type="PROSITE-ProRule" id="PRU00169"/>
    </source>
</evidence>
<name>D9SC97_GALCS</name>
<dbReference type="SUPFAM" id="SSF52172">
    <property type="entry name" value="CheY-like"/>
    <property type="match status" value="1"/>
</dbReference>
<dbReference type="eggNOG" id="COG0745">
    <property type="taxonomic scope" value="Bacteria"/>
</dbReference>
<feature type="domain" description="Response regulatory" evidence="3">
    <location>
        <begin position="6"/>
        <end position="121"/>
    </location>
</feature>
<dbReference type="Gene3D" id="3.40.50.2300">
    <property type="match status" value="1"/>
</dbReference>
<keyword evidence="1 2" id="KW-0597">Phosphoprotein</keyword>
<dbReference type="OrthoDB" id="9800897at2"/>
<sequence>MNDKPYILLIDDDEFSALVTVEMLASEYDIRHVESGAAALETIVKAEPCLLLLDVEMPGMSGYEVCRTLREDHAIGELPIIFLSGRLSDEDRLAGYEAGGDDYLTKPVSVDELRSKIKLALAHRTARQRLKTDLSSAFSTAMTAMSSSAEMGAVLQFMRNSFSCPDYESLCREVLNTLCAYGFEASVKIHGRQGSVALSSNGPCSPLEESVLTNMSLQARLFEFGSRTSCSYEHITIIVKSNSRDDPERHGRMKDNLAWLAEGANARVDSIESSAEVVRQHAANKMLLERTHQALQRIDQRHRNQEIRSSRIFLELQKKFDQAMLTIGITQSQEEELASMLETAILQAKALYDEGLEIDEHMECILEQLDKARN</sequence>
<accession>D9SC97</accession>
<evidence type="ECO:0000259" key="3">
    <source>
        <dbReference type="PROSITE" id="PS50110"/>
    </source>
</evidence>
<dbReference type="HOGENOM" id="CLU_059002_0_0_4"/>
<dbReference type="InterPro" id="IPR050595">
    <property type="entry name" value="Bact_response_regulator"/>
</dbReference>
<dbReference type="EMBL" id="CP002159">
    <property type="protein sequence ID" value="ADL54562.1"/>
    <property type="molecule type" value="Genomic_DNA"/>
</dbReference>
<dbReference type="SMART" id="SM00448">
    <property type="entry name" value="REC"/>
    <property type="match status" value="1"/>
</dbReference>
<dbReference type="InterPro" id="IPR001789">
    <property type="entry name" value="Sig_transdc_resp-reg_receiver"/>
</dbReference>
<keyword evidence="5" id="KW-1185">Reference proteome</keyword>
<evidence type="ECO:0000313" key="4">
    <source>
        <dbReference type="EMBL" id="ADL54562.1"/>
    </source>
</evidence>
<dbReference type="PANTHER" id="PTHR44591">
    <property type="entry name" value="STRESS RESPONSE REGULATOR PROTEIN 1"/>
    <property type="match status" value="1"/>
</dbReference>
<dbReference type="GO" id="GO:0000160">
    <property type="term" value="P:phosphorelay signal transduction system"/>
    <property type="evidence" value="ECO:0007669"/>
    <property type="project" value="InterPro"/>
</dbReference>
<gene>
    <name evidence="4" type="ordered locus">Galf_0519</name>
</gene>